<dbReference type="SUPFAM" id="SSF56801">
    <property type="entry name" value="Acetyl-CoA synthetase-like"/>
    <property type="match status" value="2"/>
</dbReference>
<dbReference type="Pfam" id="PF00668">
    <property type="entry name" value="Condensation"/>
    <property type="match status" value="2"/>
</dbReference>
<dbReference type="InterPro" id="IPR009081">
    <property type="entry name" value="PP-bd_ACP"/>
</dbReference>
<evidence type="ECO:0000256" key="2">
    <source>
        <dbReference type="ARBA" id="ARBA00006432"/>
    </source>
</evidence>
<keyword evidence="4" id="KW-0597">Phosphoprotein</keyword>
<evidence type="ECO:0000256" key="3">
    <source>
        <dbReference type="ARBA" id="ARBA00022450"/>
    </source>
</evidence>
<keyword evidence="3" id="KW-0596">Phosphopantetheine</keyword>
<dbReference type="Pfam" id="PF13193">
    <property type="entry name" value="AMP-binding_C"/>
    <property type="match status" value="2"/>
</dbReference>
<dbReference type="NCBIfam" id="TIGR01733">
    <property type="entry name" value="AA-adenyl-dom"/>
    <property type="match status" value="2"/>
</dbReference>
<dbReference type="PROSITE" id="PS00012">
    <property type="entry name" value="PHOSPHOPANTETHEINE"/>
    <property type="match status" value="2"/>
</dbReference>
<dbReference type="PROSITE" id="PS50075">
    <property type="entry name" value="CARRIER"/>
    <property type="match status" value="2"/>
</dbReference>
<dbReference type="GO" id="GO:0047527">
    <property type="term" value="F:2,3-dihydroxybenzoate-serine ligase activity"/>
    <property type="evidence" value="ECO:0007669"/>
    <property type="project" value="TreeGrafter"/>
</dbReference>
<dbReference type="InterPro" id="IPR020845">
    <property type="entry name" value="AMP-binding_CS"/>
</dbReference>
<dbReference type="FunFam" id="3.30.300.30:FF:000010">
    <property type="entry name" value="Enterobactin synthetase component F"/>
    <property type="match status" value="1"/>
</dbReference>
<dbReference type="GO" id="GO:0008610">
    <property type="term" value="P:lipid biosynthetic process"/>
    <property type="evidence" value="ECO:0007669"/>
    <property type="project" value="UniProtKB-ARBA"/>
</dbReference>
<feature type="region of interest" description="Disordered" evidence="5">
    <location>
        <begin position="1"/>
        <end position="23"/>
    </location>
</feature>
<dbReference type="CDD" id="cd17646">
    <property type="entry name" value="A_NRPS_AB3403-like"/>
    <property type="match status" value="1"/>
</dbReference>
<proteinExistence type="inferred from homology"/>
<dbReference type="Gene3D" id="3.30.559.10">
    <property type="entry name" value="Chloramphenicol acetyltransferase-like domain"/>
    <property type="match status" value="2"/>
</dbReference>
<organism evidence="7 8">
    <name type="scientific">Streptomyces morookaense</name>
    <name type="common">Streptoverticillium morookaense</name>
    <dbReference type="NCBI Taxonomy" id="1970"/>
    <lineage>
        <taxon>Bacteria</taxon>
        <taxon>Bacillati</taxon>
        <taxon>Actinomycetota</taxon>
        <taxon>Actinomycetes</taxon>
        <taxon>Kitasatosporales</taxon>
        <taxon>Streptomycetaceae</taxon>
        <taxon>Streptomyces</taxon>
    </lineage>
</organism>
<dbReference type="EMBL" id="JABBXF010000016">
    <property type="protein sequence ID" value="NVK77841.1"/>
    <property type="molecule type" value="Genomic_DNA"/>
</dbReference>
<dbReference type="Gene3D" id="1.10.1200.10">
    <property type="entry name" value="ACP-like"/>
    <property type="match status" value="2"/>
</dbReference>
<sequence>MSIDDRPDSAPGPHDSGNSFPASREQRRMYFLHRLEDGGTAYHMPVFHAFDGPVDGAVLAECAQRLLDRHEALRTRFALQDGELLQVVDDDARLVWHTADAAGAEDVERWMEAEHHRPFDLHTGPLFRAGLLTAPDSAHLVLNMHHIVADGWSVGVMMRELLSDYAALTGGGAPDAPDEEPGFQYADYAAWQEEWLDSPAARRRLAYWAEQLAGDLPQSALPRDHRSPAPGLRDTAALHEFPVPAPALDALRALCRETGSTLYTGMLAVFQVLMSRYTGQDDVLVGTPVANRNRKEFQDTVGLFVNTVVIRSDLADGPSFREHLERVRDTVLDAQDHQDLPFERIVEHLNPERTGDGAPLFHVMFGHHDESGMTQGLPGPRARYVEGPAGSAKFDLTFDVVEGDDGVRCRLEYHAGLYEAATVERFARHYRRLLEEATARPALSVHDLPMLADDERRALGTPLPATHTDTDTAADPGPCAHELFARHAALTPDAVALVHEGTRLTYRELDRQANRIAHRLRALGVGPDTLVGLCIRRSPELVTGLLGILKAGGAYLPLDPDNPPERLRYIIGDVQLTHLVGTSDTAALWDGLPLHAIDLTADAASLAAEPDTAPEAGVTPDHLAYAIYTSGSTGRPKGTLIPHRNITRLFSATDHWFGFGPDDVWTLFHSVAFDFSVWELWGALAHGGRLVVVPYGTSRSPEDFHRLLRTEQVTVLNQTPSAFYQLARADALHTPDGGGELALRYVVFGGEALDVAALAPWFDRHPDTAPQLVNMYGITETTVHVTYRPLTARDAREGRGSVIGVPIPDLRLHLLDRHGRPVPPGVAGELFVGGAGLARGYLGRPALTAERFPADASADRPGDRLYRTGDLARVLADGELEYLGRIDDQVKIRGFRIELGEVEAALAAHPLADAAVVLVRPDATGADMLVGYVAVASGTPEGEPGVEALREHLAERIPSYMIPAAFVLLPGFPLTPNGKVDRRRLPDPALAAAGADTAYEPPQGPVETVLAEVWQQVLGRERVGANDNYFALGGDSIRSIRLLAQARERGLEFTVADVMRHQTVRRLAAVATASGTGTALAPFALLSDEDRAALPDGLDDAYPMTRLQAGMLFHSDLPADGTFYHNVASLHVRAAYDEQAWRDTVALLARRHDMLRTSFELTGFGEPLQLVHRDAAPVITFEDLTALDEDGQRAAVAARYEAERRRPFDWRQAPLLRFHVQRRSGGTFQLFMAEHHAVMDGWSERSLFTELSTCYLDLLAGRDATAEGPRSRFASFVALERAALDSGEQQRFWAEQTADMAVTRLPRLRQAGGPARMSWHLAPLPDGLHPQLAALARESGVPLRTVLLAAHLRVMALLGGTDDVTTGAVFNGRTEETDGDRTVGIFLNTLPFRLTLPDGDGRAFVRAVAEQDLRIQEHRRYPLAEIVRTAGGTALFETFFNFTHFHVEQQGPAAGDFAVLAEDGEAGTDFAFGAEFSVTPDGERLELGLRYDAAQFTEEQIAAAHGYYATALGLLADAPDADFLAADLLSEAEHRTLAQWNATDAAYDAPHLLHRLIEQQAGATPDAPAVRFEGRSTTYRELDAQAGRLAAALRELGAGPGTFVGVLLERSHALPVTLLGILKSGAAYVPLDPGHPEPRVTALLAEAGIGLVVTDERWTEPLQRAGVRAVRPDATASHETPGSAAGPDDPAYMIFTSGSTGKPKGVVVSHRAIANRLLWMQDAYALQPLERVLQKTPYTFDVSVWEFFWPLMTGATLVLARPGGQRDPAYLARTIQEERISTVHFVPSMLSVFLEEPAAARCTGLTRVVCSGEALPYEVQSRFFERLPDAGLHNLYGPTEAAVDVTYWSCHEDGTGVVPIGRPIANMRTHVLDRRLHEVPLGVTGELYLEGVGLAHGYHGQPELTAERFVTHTGRDGAARRLYRTGDLARHRPGGELEYAGRTDHQLKIRGFRVEPGEIEAVLTDHEAVRECAVLLRGERLTAYVVAVTGHEADPAGLAGFARQHLPEYMVPAAWVALDALPLTANGKLDRAALPEPDATAVTGGRIPAPPRDETESRLIGIWERLLDGGPVGIHDDFFAVGGHSIAALRLIGRINEEFGERLSVSAVLEHPTVARQAALLGDTARRTPDDGVVRLRPGGDRPPLFLLHPVGGHVFCYRALATALGTGRPVHGLTAPGLAEDAPEPQPRTVEDLAAAHVRALRRVQPAGPYHLAGWSFGGLLAYEAAAQLRAAGEEVAGVALLDSSYPDPQNVPGDEAGMLEWFYEDLARAAGSDFGDASRSALRAAADAATGPGDRLKALAAQAAEEQIAPGLDAARLARHYAVFRTGILAAAQYRPPVLAGPVLFHRSTDGAALDSARRWAARVDGGLTVHDSDADHYTLMRFPHITAVADTL</sequence>
<dbReference type="GO" id="GO:0005829">
    <property type="term" value="C:cytosol"/>
    <property type="evidence" value="ECO:0007669"/>
    <property type="project" value="TreeGrafter"/>
</dbReference>
<dbReference type="InterPro" id="IPR020806">
    <property type="entry name" value="PKS_PP-bd"/>
</dbReference>
<dbReference type="Gene3D" id="3.40.50.980">
    <property type="match status" value="2"/>
</dbReference>
<dbReference type="FunFam" id="3.40.50.12780:FF:000012">
    <property type="entry name" value="Non-ribosomal peptide synthetase"/>
    <property type="match status" value="2"/>
</dbReference>
<feature type="domain" description="Carrier" evidence="6">
    <location>
        <begin position="1001"/>
        <end position="1075"/>
    </location>
</feature>
<feature type="domain" description="Carrier" evidence="6">
    <location>
        <begin position="2050"/>
        <end position="2125"/>
    </location>
</feature>
<accession>A0A7Y7B2H7</accession>
<dbReference type="Gene3D" id="3.40.50.12780">
    <property type="entry name" value="N-terminal domain of ligase-like"/>
    <property type="match status" value="1"/>
</dbReference>
<evidence type="ECO:0000256" key="5">
    <source>
        <dbReference type="SAM" id="MobiDB-lite"/>
    </source>
</evidence>
<dbReference type="GO" id="GO:0072330">
    <property type="term" value="P:monocarboxylic acid biosynthetic process"/>
    <property type="evidence" value="ECO:0007669"/>
    <property type="project" value="UniProtKB-ARBA"/>
</dbReference>
<dbReference type="InterPro" id="IPR023213">
    <property type="entry name" value="CAT-like_dom_sf"/>
</dbReference>
<dbReference type="SMART" id="SM00824">
    <property type="entry name" value="PKS_TE"/>
    <property type="match status" value="1"/>
</dbReference>
<dbReference type="SUPFAM" id="SSF47336">
    <property type="entry name" value="ACP-like"/>
    <property type="match status" value="2"/>
</dbReference>
<comment type="similarity">
    <text evidence="2">Belongs to the ATP-dependent AMP-binding enzyme family.</text>
</comment>
<evidence type="ECO:0000256" key="4">
    <source>
        <dbReference type="ARBA" id="ARBA00022553"/>
    </source>
</evidence>
<dbReference type="PROSITE" id="PS00455">
    <property type="entry name" value="AMP_BINDING"/>
    <property type="match status" value="1"/>
</dbReference>
<evidence type="ECO:0000313" key="8">
    <source>
        <dbReference type="Proteomes" id="UP000587462"/>
    </source>
</evidence>
<dbReference type="CDD" id="cd19531">
    <property type="entry name" value="LCL_NRPS-like"/>
    <property type="match status" value="1"/>
</dbReference>
<dbReference type="InterPro" id="IPR006162">
    <property type="entry name" value="Ppantetheine_attach_site"/>
</dbReference>
<dbReference type="FunFam" id="3.40.50.980:FF:000002">
    <property type="entry name" value="Enterobactin synthetase component F"/>
    <property type="match status" value="2"/>
</dbReference>
<dbReference type="Pfam" id="PF00975">
    <property type="entry name" value="Thioesterase"/>
    <property type="match status" value="1"/>
</dbReference>
<dbReference type="InterPro" id="IPR010071">
    <property type="entry name" value="AA_adenyl_dom"/>
</dbReference>
<keyword evidence="8" id="KW-1185">Reference proteome</keyword>
<dbReference type="SUPFAM" id="SSF52777">
    <property type="entry name" value="CoA-dependent acyltransferases"/>
    <property type="match status" value="4"/>
</dbReference>
<dbReference type="Proteomes" id="UP000587462">
    <property type="component" value="Unassembled WGS sequence"/>
</dbReference>
<dbReference type="InterPro" id="IPR042099">
    <property type="entry name" value="ANL_N_sf"/>
</dbReference>
<dbReference type="Gene3D" id="3.40.50.1820">
    <property type="entry name" value="alpha/beta hydrolase"/>
    <property type="match status" value="1"/>
</dbReference>
<evidence type="ECO:0000313" key="7">
    <source>
        <dbReference type="EMBL" id="NVK77841.1"/>
    </source>
</evidence>
<dbReference type="Pfam" id="PF00501">
    <property type="entry name" value="AMP-binding"/>
    <property type="match status" value="2"/>
</dbReference>
<evidence type="ECO:0000259" key="6">
    <source>
        <dbReference type="PROSITE" id="PS50075"/>
    </source>
</evidence>
<protein>
    <submittedName>
        <fullName evidence="7">Amino acid adenylation domain-containing protein</fullName>
    </submittedName>
</protein>
<dbReference type="InterPro" id="IPR001031">
    <property type="entry name" value="Thioesterase"/>
</dbReference>
<dbReference type="GO" id="GO:0031177">
    <property type="term" value="F:phosphopantetheine binding"/>
    <property type="evidence" value="ECO:0007669"/>
    <property type="project" value="InterPro"/>
</dbReference>
<dbReference type="FunFam" id="1.10.1200.10:FF:000005">
    <property type="entry name" value="Nonribosomal peptide synthetase 1"/>
    <property type="match status" value="1"/>
</dbReference>
<dbReference type="InterPro" id="IPR025110">
    <property type="entry name" value="AMP-bd_C"/>
</dbReference>
<dbReference type="FunFam" id="3.40.50.980:FF:000001">
    <property type="entry name" value="Non-ribosomal peptide synthetase"/>
    <property type="match status" value="1"/>
</dbReference>
<dbReference type="SUPFAM" id="SSF53474">
    <property type="entry name" value="alpha/beta-Hydrolases"/>
    <property type="match status" value="1"/>
</dbReference>
<dbReference type="InterPro" id="IPR029058">
    <property type="entry name" value="AB_hydrolase_fold"/>
</dbReference>
<dbReference type="PANTHER" id="PTHR45527">
    <property type="entry name" value="NONRIBOSOMAL PEPTIDE SYNTHETASE"/>
    <property type="match status" value="1"/>
</dbReference>
<dbReference type="Pfam" id="PF00550">
    <property type="entry name" value="PP-binding"/>
    <property type="match status" value="2"/>
</dbReference>
<dbReference type="GO" id="GO:0009366">
    <property type="term" value="C:enterobactin synthetase complex"/>
    <property type="evidence" value="ECO:0007669"/>
    <property type="project" value="TreeGrafter"/>
</dbReference>
<dbReference type="InterPro" id="IPR036736">
    <property type="entry name" value="ACP-like_sf"/>
</dbReference>
<dbReference type="InterPro" id="IPR045851">
    <property type="entry name" value="AMP-bd_C_sf"/>
</dbReference>
<dbReference type="Gene3D" id="3.30.559.30">
    <property type="entry name" value="Nonribosomal peptide synthetase, condensation domain"/>
    <property type="match status" value="2"/>
</dbReference>
<dbReference type="FunFam" id="1.10.1200.10:FF:000016">
    <property type="entry name" value="Non-ribosomal peptide synthase"/>
    <property type="match status" value="1"/>
</dbReference>
<reference evidence="7 8" key="1">
    <citation type="submission" date="2020-04" db="EMBL/GenBank/DDBJ databases">
        <title>Draft Genome Sequence of Streptomyces morookaense DSM 40503, an 8-azaguanine-producing strain.</title>
        <authorList>
            <person name="Qi J."/>
            <person name="Gao J.-M."/>
        </authorList>
    </citation>
    <scope>NUCLEOTIDE SEQUENCE [LARGE SCALE GENOMIC DNA]</scope>
    <source>
        <strain evidence="7 8">DSM 40503</strain>
    </source>
</reference>
<comment type="caution">
    <text evidence="7">The sequence shown here is derived from an EMBL/GenBank/DDBJ whole genome shotgun (WGS) entry which is preliminary data.</text>
</comment>
<dbReference type="Gene3D" id="2.30.38.10">
    <property type="entry name" value="Luciferase, Domain 3"/>
    <property type="match status" value="1"/>
</dbReference>
<dbReference type="InterPro" id="IPR020802">
    <property type="entry name" value="TesA-like"/>
</dbReference>
<dbReference type="InterPro" id="IPR000873">
    <property type="entry name" value="AMP-dep_synth/lig_dom"/>
</dbReference>
<name>A0A7Y7B2H7_STRMO</name>
<dbReference type="PANTHER" id="PTHR45527:SF14">
    <property type="entry name" value="PLIPASTATIN SYNTHASE SUBUNIT B"/>
    <property type="match status" value="1"/>
</dbReference>
<dbReference type="NCBIfam" id="NF003417">
    <property type="entry name" value="PRK04813.1"/>
    <property type="match status" value="2"/>
</dbReference>
<feature type="region of interest" description="Disordered" evidence="5">
    <location>
        <begin position="1669"/>
        <end position="1689"/>
    </location>
</feature>
<evidence type="ECO:0000256" key="1">
    <source>
        <dbReference type="ARBA" id="ARBA00001957"/>
    </source>
</evidence>
<dbReference type="RefSeq" id="WP_171079623.1">
    <property type="nucleotide sequence ID" value="NZ_BNBU01000003.1"/>
</dbReference>
<gene>
    <name evidence="7" type="ORF">HG542_09200</name>
</gene>
<dbReference type="Gene3D" id="3.30.300.30">
    <property type="match status" value="2"/>
</dbReference>
<dbReference type="GO" id="GO:0043041">
    <property type="term" value="P:amino acid activation for nonribosomal peptide biosynthetic process"/>
    <property type="evidence" value="ECO:0007669"/>
    <property type="project" value="TreeGrafter"/>
</dbReference>
<dbReference type="FunFam" id="3.30.300.30:FF:000015">
    <property type="entry name" value="Nonribosomal peptide synthase SidD"/>
    <property type="match status" value="1"/>
</dbReference>
<dbReference type="CDD" id="cd17643">
    <property type="entry name" value="A_NRPS_Cytc1-like"/>
    <property type="match status" value="1"/>
</dbReference>
<dbReference type="GO" id="GO:0009239">
    <property type="term" value="P:enterobactin biosynthetic process"/>
    <property type="evidence" value="ECO:0007669"/>
    <property type="project" value="TreeGrafter"/>
</dbReference>
<dbReference type="InterPro" id="IPR001242">
    <property type="entry name" value="Condensation_dom"/>
</dbReference>
<dbReference type="SMART" id="SM00823">
    <property type="entry name" value="PKS_PP"/>
    <property type="match status" value="2"/>
</dbReference>
<comment type="cofactor">
    <cofactor evidence="1">
        <name>pantetheine 4'-phosphate</name>
        <dbReference type="ChEBI" id="CHEBI:47942"/>
    </cofactor>
</comment>